<protein>
    <recommendedName>
        <fullName evidence="2">histidine kinase</fullName>
        <ecNumber evidence="2">2.7.13.3</ecNumber>
    </recommendedName>
</protein>
<dbReference type="Pfam" id="PF02518">
    <property type="entry name" value="HATPase_c"/>
    <property type="match status" value="1"/>
</dbReference>
<name>A0A639YRX9_SALER</name>
<keyword evidence="6" id="KW-0902">Two-component regulatory system</keyword>
<evidence type="ECO:0000256" key="6">
    <source>
        <dbReference type="ARBA" id="ARBA00023012"/>
    </source>
</evidence>
<dbReference type="InterPro" id="IPR050736">
    <property type="entry name" value="Sensor_HK_Regulatory"/>
</dbReference>
<keyword evidence="4" id="KW-0808">Transferase</keyword>
<gene>
    <name evidence="9" type="ORF">DSA09_20340</name>
    <name evidence="10" type="ORF">GFE59_20020</name>
</gene>
<proteinExistence type="predicted"/>
<dbReference type="InterPro" id="IPR005467">
    <property type="entry name" value="His_kinase_dom"/>
</dbReference>
<sequence length="489" mass="54697">MIYRLSLSQRLTLVFTTIILFCAVAVSVVQIRSSKQYGDAMVQRLSLELAKKIVKSESFIDASGQVNRQTLKGVFEHLMTLNPSVELYLLSPAGNILADAAPPGHIQRQNVAVLPIQNFLHAEVLPVYGDDPRSSQQKVFSAAPVLFNGDLYGYLYIILQGEDLNMLADTVWQKTLWNTVVGTLILVLLACGIAGFLVWRWVTHPVKTLIGQVIKIEQDSISVIKQLAQGQPDSAPANEIALLNNAFIELAQKIAQQWDLLAVSDRQRREFIANISHDLRTPLTSLLGYLEMLSLKADTMTPEENRHYLSIALRQGHKVRHLSQQLFELARLEHGGIKPQRERFAIDELIQDVAQKFDLSVATRHLQLHLDVEGPLPLVNADLSMMERVVTNLLDNAIRHTPDGGDVWLKVWRDENRLLAEVCDSGPGVEEGIREVLFQRPTALLPQELRTERGGLGLLIVRRMLELHGGDINLVNSTAGACFRFSLPF</sequence>
<dbReference type="EC" id="2.7.13.3" evidence="2"/>
<evidence type="ECO:0000256" key="1">
    <source>
        <dbReference type="ARBA" id="ARBA00000085"/>
    </source>
</evidence>
<feature type="transmembrane region" description="Helical" evidence="7">
    <location>
        <begin position="12"/>
        <end position="31"/>
    </location>
</feature>
<dbReference type="Gene3D" id="1.10.287.130">
    <property type="match status" value="1"/>
</dbReference>
<dbReference type="PRINTS" id="PR00344">
    <property type="entry name" value="BCTRLSENSOR"/>
</dbReference>
<dbReference type="EMBL" id="AAGFSO010000016">
    <property type="protein sequence ID" value="EBN4402382.1"/>
    <property type="molecule type" value="Genomic_DNA"/>
</dbReference>
<dbReference type="GO" id="GO:0000155">
    <property type="term" value="F:phosphorelay sensor kinase activity"/>
    <property type="evidence" value="ECO:0007669"/>
    <property type="project" value="InterPro"/>
</dbReference>
<dbReference type="FunFam" id="1.10.287.130:FF:000001">
    <property type="entry name" value="Two-component sensor histidine kinase"/>
    <property type="match status" value="1"/>
</dbReference>
<reference evidence="10" key="1">
    <citation type="submission" date="2019-10" db="EMBL/GenBank/DDBJ databases">
        <authorList>
            <consortium name="PulseNet: The National Subtyping Network for Foodborne Disease Surveillance"/>
            <person name="Tarr C.L."/>
            <person name="Trees E."/>
            <person name="Katz L.S."/>
            <person name="Carleton-Romer H.A."/>
            <person name="Stroika S."/>
            <person name="Kucerova Z."/>
            <person name="Roache K.F."/>
            <person name="Sabol A.L."/>
            <person name="Besser J."/>
            <person name="Gerner-Smidt P."/>
        </authorList>
    </citation>
    <scope>NUCLEOTIDE SEQUENCE</scope>
    <source>
        <strain evidence="9">PNUSAS044948</strain>
        <strain evidence="10">PNUSAS111674</strain>
    </source>
</reference>
<dbReference type="InterPro" id="IPR003594">
    <property type="entry name" value="HATPase_dom"/>
</dbReference>
<evidence type="ECO:0000256" key="5">
    <source>
        <dbReference type="ARBA" id="ARBA00022777"/>
    </source>
</evidence>
<dbReference type="Pfam" id="PF00512">
    <property type="entry name" value="HisKA"/>
    <property type="match status" value="1"/>
</dbReference>
<comment type="caution">
    <text evidence="10">The sequence shown here is derived from an EMBL/GenBank/DDBJ whole genome shotgun (WGS) entry which is preliminary data.</text>
</comment>
<evidence type="ECO:0000256" key="3">
    <source>
        <dbReference type="ARBA" id="ARBA00022553"/>
    </source>
</evidence>
<dbReference type="PANTHER" id="PTHR43711:SF1">
    <property type="entry name" value="HISTIDINE KINASE 1"/>
    <property type="match status" value="1"/>
</dbReference>
<keyword evidence="3" id="KW-0597">Phosphoprotein</keyword>
<keyword evidence="7" id="KW-0472">Membrane</keyword>
<dbReference type="CDD" id="cd00082">
    <property type="entry name" value="HisKA"/>
    <property type="match status" value="1"/>
</dbReference>
<dbReference type="CDD" id="cd00075">
    <property type="entry name" value="HATPase"/>
    <property type="match status" value="1"/>
</dbReference>
<dbReference type="AlphaFoldDB" id="A0A639YRX9"/>
<evidence type="ECO:0000256" key="2">
    <source>
        <dbReference type="ARBA" id="ARBA00012438"/>
    </source>
</evidence>
<organism evidence="10">
    <name type="scientific">Salmonella enterica</name>
    <name type="common">Salmonella choleraesuis</name>
    <dbReference type="NCBI Taxonomy" id="28901"/>
    <lineage>
        <taxon>Bacteria</taxon>
        <taxon>Pseudomonadati</taxon>
        <taxon>Pseudomonadota</taxon>
        <taxon>Gammaproteobacteria</taxon>
        <taxon>Enterobacterales</taxon>
        <taxon>Enterobacteriaceae</taxon>
        <taxon>Salmonella</taxon>
    </lineage>
</organism>
<dbReference type="InterPro" id="IPR036890">
    <property type="entry name" value="HATPase_C_sf"/>
</dbReference>
<evidence type="ECO:0000256" key="4">
    <source>
        <dbReference type="ARBA" id="ARBA00022679"/>
    </source>
</evidence>
<evidence type="ECO:0000256" key="7">
    <source>
        <dbReference type="SAM" id="Phobius"/>
    </source>
</evidence>
<dbReference type="InterPro" id="IPR036097">
    <property type="entry name" value="HisK_dim/P_sf"/>
</dbReference>
<dbReference type="PROSITE" id="PS50109">
    <property type="entry name" value="HIS_KIN"/>
    <property type="match status" value="1"/>
</dbReference>
<dbReference type="InterPro" id="IPR003661">
    <property type="entry name" value="HisK_dim/P_dom"/>
</dbReference>
<evidence type="ECO:0000259" key="8">
    <source>
        <dbReference type="PROSITE" id="PS50109"/>
    </source>
</evidence>
<keyword evidence="7" id="KW-0812">Transmembrane</keyword>
<dbReference type="EMBL" id="AAMOUS010000048">
    <property type="protein sequence ID" value="EDJ5915438.1"/>
    <property type="molecule type" value="Genomic_DNA"/>
</dbReference>
<dbReference type="SMART" id="SM00387">
    <property type="entry name" value="HATPase_c"/>
    <property type="match status" value="1"/>
</dbReference>
<evidence type="ECO:0000313" key="9">
    <source>
        <dbReference type="EMBL" id="EBN4402382.1"/>
    </source>
</evidence>
<dbReference type="InterPro" id="IPR004358">
    <property type="entry name" value="Sig_transdc_His_kin-like_C"/>
</dbReference>
<comment type="catalytic activity">
    <reaction evidence="1">
        <text>ATP + protein L-histidine = ADP + protein N-phospho-L-histidine.</text>
        <dbReference type="EC" id="2.7.13.3"/>
    </reaction>
</comment>
<keyword evidence="7" id="KW-1133">Transmembrane helix</keyword>
<accession>A0A639YRX9</accession>
<evidence type="ECO:0000313" key="10">
    <source>
        <dbReference type="EMBL" id="EDJ5915438.1"/>
    </source>
</evidence>
<dbReference type="PANTHER" id="PTHR43711">
    <property type="entry name" value="TWO-COMPONENT HISTIDINE KINASE"/>
    <property type="match status" value="1"/>
</dbReference>
<dbReference type="Gene3D" id="3.30.565.10">
    <property type="entry name" value="Histidine kinase-like ATPase, C-terminal domain"/>
    <property type="match status" value="1"/>
</dbReference>
<dbReference type="SMART" id="SM00388">
    <property type="entry name" value="HisKA"/>
    <property type="match status" value="1"/>
</dbReference>
<dbReference type="SUPFAM" id="SSF55874">
    <property type="entry name" value="ATPase domain of HSP90 chaperone/DNA topoisomerase II/histidine kinase"/>
    <property type="match status" value="1"/>
</dbReference>
<feature type="transmembrane region" description="Helical" evidence="7">
    <location>
        <begin position="179"/>
        <end position="199"/>
    </location>
</feature>
<feature type="domain" description="Histidine kinase" evidence="8">
    <location>
        <begin position="274"/>
        <end position="489"/>
    </location>
</feature>
<keyword evidence="5 10" id="KW-0418">Kinase</keyword>
<feature type="transmembrane region" description="Helical" evidence="7">
    <location>
        <begin position="139"/>
        <end position="159"/>
    </location>
</feature>
<dbReference type="SUPFAM" id="SSF47384">
    <property type="entry name" value="Homodimeric domain of signal transducing histidine kinase"/>
    <property type="match status" value="1"/>
</dbReference>